<dbReference type="InterPro" id="IPR052921">
    <property type="entry name" value="GPCR1_Superfamily_Member"/>
</dbReference>
<feature type="transmembrane region" description="Helical" evidence="14">
    <location>
        <begin position="236"/>
        <end position="255"/>
    </location>
</feature>
<dbReference type="SUPFAM" id="SSF81321">
    <property type="entry name" value="Family A G protein-coupled receptor-like"/>
    <property type="match status" value="1"/>
</dbReference>
<comment type="subcellular location">
    <subcellularLocation>
        <location evidence="1 14">Cell membrane</location>
        <topology evidence="1 14">Multi-pass membrane protein</topology>
    </subcellularLocation>
</comment>
<keyword evidence="3 14" id="KW-0716">Sensory transduction</keyword>
<evidence type="ECO:0000313" key="17">
    <source>
        <dbReference type="Proteomes" id="UP000694383"/>
    </source>
</evidence>
<feature type="transmembrane region" description="Helical" evidence="14">
    <location>
        <begin position="139"/>
        <end position="156"/>
    </location>
</feature>
<evidence type="ECO:0000259" key="15">
    <source>
        <dbReference type="PROSITE" id="PS50262"/>
    </source>
</evidence>
<evidence type="ECO:0000256" key="12">
    <source>
        <dbReference type="ARBA" id="ARBA00023224"/>
    </source>
</evidence>
<dbReference type="GO" id="GO:0005886">
    <property type="term" value="C:plasma membrane"/>
    <property type="evidence" value="ECO:0007669"/>
    <property type="project" value="UniProtKB-SubCell"/>
</dbReference>
<dbReference type="GeneTree" id="ENSGT01030000234640"/>
<feature type="transmembrane region" description="Helical" evidence="14">
    <location>
        <begin position="191"/>
        <end position="215"/>
    </location>
</feature>
<keyword evidence="5 14" id="KW-0552">Olfaction</keyword>
<keyword evidence="2 14" id="KW-1003">Cell membrane</keyword>
<organism evidence="16 17">
    <name type="scientific">Oryzias sinensis</name>
    <name type="common">Chinese medaka</name>
    <dbReference type="NCBI Taxonomy" id="183150"/>
    <lineage>
        <taxon>Eukaryota</taxon>
        <taxon>Metazoa</taxon>
        <taxon>Chordata</taxon>
        <taxon>Craniata</taxon>
        <taxon>Vertebrata</taxon>
        <taxon>Euteleostomi</taxon>
        <taxon>Actinopterygii</taxon>
        <taxon>Neopterygii</taxon>
        <taxon>Teleostei</taxon>
        <taxon>Neoteleostei</taxon>
        <taxon>Acanthomorphata</taxon>
        <taxon>Ovalentaria</taxon>
        <taxon>Atherinomorphae</taxon>
        <taxon>Beloniformes</taxon>
        <taxon>Adrianichthyidae</taxon>
        <taxon>Oryziinae</taxon>
        <taxon>Oryzias</taxon>
    </lineage>
</organism>
<dbReference type="InterPro" id="IPR017452">
    <property type="entry name" value="GPCR_Rhodpsn_7TM"/>
</dbReference>
<feature type="transmembrane region" description="Helical" evidence="14">
    <location>
        <begin position="267"/>
        <end position="289"/>
    </location>
</feature>
<dbReference type="Pfam" id="PF13853">
    <property type="entry name" value="7tm_4"/>
    <property type="match status" value="1"/>
</dbReference>
<dbReference type="PRINTS" id="PR00245">
    <property type="entry name" value="OLFACTORYR"/>
</dbReference>
<dbReference type="PROSITE" id="PS00237">
    <property type="entry name" value="G_PROTEIN_RECEP_F1_1"/>
    <property type="match status" value="1"/>
</dbReference>
<dbReference type="GO" id="GO:0004984">
    <property type="term" value="F:olfactory receptor activity"/>
    <property type="evidence" value="ECO:0007669"/>
    <property type="project" value="InterPro"/>
</dbReference>
<evidence type="ECO:0000256" key="13">
    <source>
        <dbReference type="RuleBase" id="RU000688"/>
    </source>
</evidence>
<comment type="similarity">
    <text evidence="13">Belongs to the G-protein coupled receptor 1 family.</text>
</comment>
<name>A0A8C7WT20_9TELE</name>
<dbReference type="PRINTS" id="PR00237">
    <property type="entry name" value="GPCRRHODOPSN"/>
</dbReference>
<evidence type="ECO:0000256" key="2">
    <source>
        <dbReference type="ARBA" id="ARBA00022475"/>
    </source>
</evidence>
<dbReference type="PANTHER" id="PTHR26451:SF847">
    <property type="entry name" value="ODORANT RECEPTOR-RELATED"/>
    <property type="match status" value="1"/>
</dbReference>
<evidence type="ECO:0000256" key="5">
    <source>
        <dbReference type="ARBA" id="ARBA00022725"/>
    </source>
</evidence>
<keyword evidence="7 13" id="KW-0297">G-protein coupled receptor</keyword>
<proteinExistence type="inferred from homology"/>
<keyword evidence="4 13" id="KW-0812">Transmembrane</keyword>
<evidence type="ECO:0000256" key="11">
    <source>
        <dbReference type="ARBA" id="ARBA00023180"/>
    </source>
</evidence>
<keyword evidence="9" id="KW-1015">Disulfide bond</keyword>
<dbReference type="FunFam" id="1.20.1070.10:FF:000024">
    <property type="entry name" value="Olfactory receptor"/>
    <property type="match status" value="1"/>
</dbReference>
<keyword evidence="8 14" id="KW-0472">Membrane</keyword>
<feature type="transmembrane region" description="Helical" evidence="14">
    <location>
        <begin position="57"/>
        <end position="77"/>
    </location>
</feature>
<evidence type="ECO:0000256" key="14">
    <source>
        <dbReference type="RuleBase" id="RU363047"/>
    </source>
</evidence>
<evidence type="ECO:0000313" key="16">
    <source>
        <dbReference type="Ensembl" id="ENSOSIP00000002931.1"/>
    </source>
</evidence>
<evidence type="ECO:0000256" key="1">
    <source>
        <dbReference type="ARBA" id="ARBA00004651"/>
    </source>
</evidence>
<evidence type="ECO:0000256" key="7">
    <source>
        <dbReference type="ARBA" id="ARBA00023040"/>
    </source>
</evidence>
<sequence length="319" mass="36472">MNRVTNTTYITLDGYVEIRQYKWLYFIVLLTAYVLIICSNLSIVCIIVLYKELNKPMYIIIAALLVNSVFFSTNIYPKLLIDFLSEKQVISYPFCLMQLYMFYSLSFSELLLLAIMAFDRYVAICKPLRYPTIMRQATVRTLLVLAWLVPACHFAVQTAVSVNLKLCRLTVKAVFCNNGFTALYCAFPKIISIYGVMTITNIGICPLIFVLFSYTKILIVSCKSCGKVKKKAAQTCLPHLLVLFNFSLLIVYHGVVVRVASDLPNTFNFIMTIQIITCHPLFNPFIYGLKINAINKYVKIYTIPRLGKRFISPLIPDKI</sequence>
<reference evidence="16" key="1">
    <citation type="submission" date="2025-08" db="UniProtKB">
        <authorList>
            <consortium name="Ensembl"/>
        </authorList>
    </citation>
    <scope>IDENTIFICATION</scope>
</reference>
<feature type="transmembrane region" description="Helical" evidence="14">
    <location>
        <begin position="23"/>
        <end position="50"/>
    </location>
</feature>
<dbReference type="GO" id="GO:0004930">
    <property type="term" value="F:G protein-coupled receptor activity"/>
    <property type="evidence" value="ECO:0007669"/>
    <property type="project" value="UniProtKB-KW"/>
</dbReference>
<keyword evidence="6 14" id="KW-1133">Transmembrane helix</keyword>
<dbReference type="Ensembl" id="ENSOSIT00000003146.1">
    <property type="protein sequence ID" value="ENSOSIP00000002931.1"/>
    <property type="gene ID" value="ENSOSIG00000001867.1"/>
</dbReference>
<feature type="transmembrane region" description="Helical" evidence="14">
    <location>
        <begin position="97"/>
        <end position="118"/>
    </location>
</feature>
<accession>A0A8C7WT20</accession>
<reference evidence="16" key="2">
    <citation type="submission" date="2025-09" db="UniProtKB">
        <authorList>
            <consortium name="Ensembl"/>
        </authorList>
    </citation>
    <scope>IDENTIFICATION</scope>
</reference>
<dbReference type="PROSITE" id="PS50262">
    <property type="entry name" value="G_PROTEIN_RECEP_F1_2"/>
    <property type="match status" value="1"/>
</dbReference>
<evidence type="ECO:0000256" key="4">
    <source>
        <dbReference type="ARBA" id="ARBA00022692"/>
    </source>
</evidence>
<dbReference type="InterPro" id="IPR000725">
    <property type="entry name" value="Olfact_rcpt"/>
</dbReference>
<evidence type="ECO:0000256" key="9">
    <source>
        <dbReference type="ARBA" id="ARBA00023157"/>
    </source>
</evidence>
<dbReference type="PANTHER" id="PTHR26451">
    <property type="entry name" value="G_PROTEIN_RECEP_F1_2 DOMAIN-CONTAINING PROTEIN"/>
    <property type="match status" value="1"/>
</dbReference>
<dbReference type="Proteomes" id="UP000694383">
    <property type="component" value="Unplaced"/>
</dbReference>
<dbReference type="InterPro" id="IPR000276">
    <property type="entry name" value="GPCR_Rhodpsn"/>
</dbReference>
<feature type="domain" description="G-protein coupled receptors family 1 profile" evidence="15">
    <location>
        <begin position="39"/>
        <end position="287"/>
    </location>
</feature>
<keyword evidence="11" id="KW-0325">Glycoprotein</keyword>
<evidence type="ECO:0000256" key="3">
    <source>
        <dbReference type="ARBA" id="ARBA00022606"/>
    </source>
</evidence>
<evidence type="ECO:0000256" key="6">
    <source>
        <dbReference type="ARBA" id="ARBA00022989"/>
    </source>
</evidence>
<dbReference type="AlphaFoldDB" id="A0A8C7WT20"/>
<dbReference type="GO" id="GO:0005549">
    <property type="term" value="F:odorant binding"/>
    <property type="evidence" value="ECO:0007669"/>
    <property type="project" value="TreeGrafter"/>
</dbReference>
<evidence type="ECO:0000256" key="8">
    <source>
        <dbReference type="ARBA" id="ARBA00023136"/>
    </source>
</evidence>
<keyword evidence="10 13" id="KW-0675">Receptor</keyword>
<evidence type="ECO:0000256" key="10">
    <source>
        <dbReference type="ARBA" id="ARBA00023170"/>
    </source>
</evidence>
<keyword evidence="12 13" id="KW-0807">Transducer</keyword>
<keyword evidence="17" id="KW-1185">Reference proteome</keyword>
<dbReference type="Gene3D" id="1.20.1070.10">
    <property type="entry name" value="Rhodopsin 7-helix transmembrane proteins"/>
    <property type="match status" value="1"/>
</dbReference>
<protein>
    <recommendedName>
        <fullName evidence="14">Olfactory receptor</fullName>
    </recommendedName>
</protein>